<dbReference type="STRING" id="246197.MXAN_6667"/>
<dbReference type="EMBL" id="CP000113">
    <property type="protein sequence ID" value="ABF87566.1"/>
    <property type="molecule type" value="Genomic_DNA"/>
</dbReference>
<evidence type="ECO:0000256" key="1">
    <source>
        <dbReference type="SAM" id="MobiDB-lite"/>
    </source>
</evidence>
<dbReference type="EnsemblBacteria" id="ABF87566">
    <property type="protein sequence ID" value="ABF87566"/>
    <property type="gene ID" value="MXAN_6667"/>
</dbReference>
<accession>Q1CXT9</accession>
<feature type="region of interest" description="Disordered" evidence="1">
    <location>
        <begin position="164"/>
        <end position="216"/>
    </location>
</feature>
<dbReference type="Proteomes" id="UP000002402">
    <property type="component" value="Chromosome"/>
</dbReference>
<protein>
    <submittedName>
        <fullName evidence="2">Uncharacterized protein</fullName>
    </submittedName>
</protein>
<keyword evidence="3" id="KW-1185">Reference proteome</keyword>
<reference evidence="2 3" key="1">
    <citation type="journal article" date="2006" name="Proc. Natl. Acad. Sci. U.S.A.">
        <title>Evolution of sensory complexity recorded in a myxobacterial genome.</title>
        <authorList>
            <person name="Goldman B.S."/>
            <person name="Nierman W.C."/>
            <person name="Kaiser D."/>
            <person name="Slater S.C."/>
            <person name="Durkin A.S."/>
            <person name="Eisen J.A."/>
            <person name="Ronning C.M."/>
            <person name="Barbazuk W.B."/>
            <person name="Blanchard M."/>
            <person name="Field C."/>
            <person name="Halling C."/>
            <person name="Hinkle G."/>
            <person name="Iartchuk O."/>
            <person name="Kim H.S."/>
            <person name="Mackenzie C."/>
            <person name="Madupu R."/>
            <person name="Miller N."/>
            <person name="Shvartsbeyn A."/>
            <person name="Sullivan S.A."/>
            <person name="Vaudin M."/>
            <person name="Wiegand R."/>
            <person name="Kaplan H.B."/>
        </authorList>
    </citation>
    <scope>NUCLEOTIDE SEQUENCE [LARGE SCALE GENOMIC DNA]</scope>
    <source>
        <strain evidence="3">DK1622</strain>
    </source>
</reference>
<gene>
    <name evidence="2" type="ordered locus">MXAN_6667</name>
</gene>
<evidence type="ECO:0000313" key="3">
    <source>
        <dbReference type="Proteomes" id="UP000002402"/>
    </source>
</evidence>
<sequence length="216" mass="23231">MRARGPGVSTPVIMEGVSVRSWCQGPRTQCQLAWHRACPPERPPVLSPALATPRRRPWSGASQGAAVHPIFKRGASGPRAVSTQRETVMRSRQGTWEPWRWSDSWVGGAAAGVGAHLVVRGIHRLLRPDLRGPVVGVACASGMLGALVAGRLARHRLRPLPGLALVPAPPPAAREPAALETDTDPERPSTPLERVRRRGPNGREHPWSEPGLPTLA</sequence>
<dbReference type="KEGG" id="mxa:MXAN_6667"/>
<organism evidence="2 3">
    <name type="scientific">Myxococcus xanthus (strain DK1622)</name>
    <dbReference type="NCBI Taxonomy" id="246197"/>
    <lineage>
        <taxon>Bacteria</taxon>
        <taxon>Pseudomonadati</taxon>
        <taxon>Myxococcota</taxon>
        <taxon>Myxococcia</taxon>
        <taxon>Myxococcales</taxon>
        <taxon>Cystobacterineae</taxon>
        <taxon>Myxococcaceae</taxon>
        <taxon>Myxococcus</taxon>
    </lineage>
</organism>
<dbReference type="AlphaFoldDB" id="Q1CXT9"/>
<proteinExistence type="predicted"/>
<dbReference type="HOGENOM" id="CLU_1276492_0_0_7"/>
<evidence type="ECO:0000313" key="2">
    <source>
        <dbReference type="EMBL" id="ABF87566.1"/>
    </source>
</evidence>
<name>Q1CXT9_MYXXD</name>